<comment type="caution">
    <text evidence="4">The sequence shown here is derived from an EMBL/GenBank/DDBJ whole genome shotgun (WGS) entry which is preliminary data.</text>
</comment>
<keyword evidence="5" id="KW-1185">Reference proteome</keyword>
<evidence type="ECO:0000313" key="5">
    <source>
        <dbReference type="Proteomes" id="UP001226691"/>
    </source>
</evidence>
<evidence type="ECO:0000259" key="3">
    <source>
        <dbReference type="SMART" id="SM00062"/>
    </source>
</evidence>
<dbReference type="Proteomes" id="UP001226691">
    <property type="component" value="Unassembled WGS sequence"/>
</dbReference>
<dbReference type="Gene3D" id="3.40.190.10">
    <property type="entry name" value="Periplasmic binding protein-like II"/>
    <property type="match status" value="2"/>
</dbReference>
<reference evidence="4 5" key="1">
    <citation type="submission" date="2023-07" db="EMBL/GenBank/DDBJ databases">
        <title>Functional and genomic diversity of the sorghum phyllosphere microbiome.</title>
        <authorList>
            <person name="Shade A."/>
        </authorList>
    </citation>
    <scope>NUCLEOTIDE SEQUENCE [LARGE SCALE GENOMIC DNA]</scope>
    <source>
        <strain evidence="4 5">SORGH_AS_1207</strain>
    </source>
</reference>
<gene>
    <name evidence="4" type="ORF">QE412_001088</name>
</gene>
<dbReference type="SMART" id="SM00062">
    <property type="entry name" value="PBPb"/>
    <property type="match status" value="1"/>
</dbReference>
<sequence>MHRRPTLSRPLRHVGLLASAAAVTALALSGCSSPQSTVADGCTPAHEGITTVSSGKLTVGVIDIVPFSSYNSGEPAGIDVDIVKDILEKECLEPVWQQATYADAVQSISNGTLDIAIGTIDATEKRLKAVDFSASTYLDGMGIVSKDGQTSVADIEKSTGQVGTIEGYLWVDDLRAILGDRLQTYPSSVELKADFDAGRLTTLIDAYGTAVAEFPGDDSVKIALANKTPDSRVKALEPAPEAAFPLTKGNTSLKTAISDDIEAMRADGAIAGLLSKAGLDPDLGKVQATQYIVPAS</sequence>
<dbReference type="Pfam" id="PF00497">
    <property type="entry name" value="SBP_bac_3"/>
    <property type="match status" value="1"/>
</dbReference>
<dbReference type="EMBL" id="JAUTBF010000001">
    <property type="protein sequence ID" value="MDQ1122515.1"/>
    <property type="molecule type" value="Genomic_DNA"/>
</dbReference>
<dbReference type="PROSITE" id="PS51257">
    <property type="entry name" value="PROKAR_LIPOPROTEIN"/>
    <property type="match status" value="1"/>
</dbReference>
<keyword evidence="1 2" id="KW-0732">Signal</keyword>
<evidence type="ECO:0000256" key="1">
    <source>
        <dbReference type="ARBA" id="ARBA00022729"/>
    </source>
</evidence>
<evidence type="ECO:0000313" key="4">
    <source>
        <dbReference type="EMBL" id="MDQ1122515.1"/>
    </source>
</evidence>
<dbReference type="InterPro" id="IPR001638">
    <property type="entry name" value="Solute-binding_3/MltF_N"/>
</dbReference>
<dbReference type="RefSeq" id="WP_307481021.1">
    <property type="nucleotide sequence ID" value="NZ_JAUTBF010000001.1"/>
</dbReference>
<proteinExistence type="predicted"/>
<protein>
    <submittedName>
        <fullName evidence="4">Polar amino acid transport system substrate-binding protein</fullName>
    </submittedName>
</protein>
<dbReference type="PANTHER" id="PTHR35936">
    <property type="entry name" value="MEMBRANE-BOUND LYTIC MUREIN TRANSGLYCOSYLASE F"/>
    <property type="match status" value="1"/>
</dbReference>
<organism evidence="4 5">
    <name type="scientific">Microbacterium trichothecenolyticum</name>
    <name type="common">Aureobacterium trichothecenolyticum</name>
    <dbReference type="NCBI Taxonomy" id="69370"/>
    <lineage>
        <taxon>Bacteria</taxon>
        <taxon>Bacillati</taxon>
        <taxon>Actinomycetota</taxon>
        <taxon>Actinomycetes</taxon>
        <taxon>Micrococcales</taxon>
        <taxon>Microbacteriaceae</taxon>
        <taxon>Microbacterium</taxon>
    </lineage>
</organism>
<name>A0ABU0TS65_MICTR</name>
<dbReference type="SUPFAM" id="SSF53850">
    <property type="entry name" value="Periplasmic binding protein-like II"/>
    <property type="match status" value="1"/>
</dbReference>
<dbReference type="PANTHER" id="PTHR35936:SF17">
    <property type="entry name" value="ARGININE-BINDING EXTRACELLULAR PROTEIN ARTP"/>
    <property type="match status" value="1"/>
</dbReference>
<feature type="signal peptide" evidence="2">
    <location>
        <begin position="1"/>
        <end position="27"/>
    </location>
</feature>
<evidence type="ECO:0000256" key="2">
    <source>
        <dbReference type="SAM" id="SignalP"/>
    </source>
</evidence>
<feature type="chain" id="PRO_5047336008" evidence="2">
    <location>
        <begin position="28"/>
        <end position="296"/>
    </location>
</feature>
<feature type="domain" description="Solute-binding protein family 3/N-terminal" evidence="3">
    <location>
        <begin position="56"/>
        <end position="281"/>
    </location>
</feature>
<accession>A0ABU0TS65</accession>